<dbReference type="AlphaFoldDB" id="A0A3D8T4R9"/>
<evidence type="ECO:0000256" key="8">
    <source>
        <dbReference type="RuleBase" id="RU361238"/>
    </source>
</evidence>
<dbReference type="GO" id="GO:0030600">
    <property type="term" value="F:feruloyl esterase activity"/>
    <property type="evidence" value="ECO:0007669"/>
    <property type="project" value="UniProtKB-ARBA"/>
</dbReference>
<evidence type="ECO:0000256" key="2">
    <source>
        <dbReference type="ARBA" id="ARBA00022487"/>
    </source>
</evidence>
<evidence type="ECO:0000313" key="10">
    <source>
        <dbReference type="Proteomes" id="UP000256690"/>
    </source>
</evidence>
<keyword evidence="7" id="KW-1015">Disulfide bond</keyword>
<evidence type="ECO:0000256" key="5">
    <source>
        <dbReference type="ARBA" id="ARBA00022801"/>
    </source>
</evidence>
<dbReference type="Pfam" id="PF07519">
    <property type="entry name" value="Tannase"/>
    <property type="match status" value="1"/>
</dbReference>
<keyword evidence="10" id="KW-1185">Reference proteome</keyword>
<name>A0A3D8T4R9_9EURO</name>
<evidence type="ECO:0000256" key="1">
    <source>
        <dbReference type="ARBA" id="ARBA00006249"/>
    </source>
</evidence>
<dbReference type="PANTHER" id="PTHR33938">
    <property type="entry name" value="FERULOYL ESTERASE B-RELATED"/>
    <property type="match status" value="1"/>
</dbReference>
<evidence type="ECO:0000256" key="6">
    <source>
        <dbReference type="ARBA" id="ARBA00022837"/>
    </source>
</evidence>
<dbReference type="Gene3D" id="3.40.50.1820">
    <property type="entry name" value="alpha/beta hydrolase"/>
    <property type="match status" value="1"/>
</dbReference>
<dbReference type="EC" id="3.1.1.-" evidence="8"/>
<gene>
    <name evidence="9" type="ORF">DSM5745_00867</name>
</gene>
<comment type="caution">
    <text evidence="9">The sequence shown here is derived from an EMBL/GenBank/DDBJ whole genome shotgun (WGS) entry which is preliminary data.</text>
</comment>
<proteinExistence type="inferred from homology"/>
<dbReference type="RefSeq" id="XP_026608728.1">
    <property type="nucleotide sequence ID" value="XM_026742883.1"/>
</dbReference>
<dbReference type="Proteomes" id="UP000256690">
    <property type="component" value="Unassembled WGS sequence"/>
</dbReference>
<keyword evidence="4" id="KW-0732">Signal</keyword>
<sequence>MDAFTTRCSGLRIPRPSIPNATVELQRVHLHTGVSAYIPESIYVNHGPVNVTDVSYCVVSISYTHTHRIEVVNTEVWLPTDDMWNGRMMGLGGGGFYCGLFFENKRAMLGAVGEGYAAVSTDCGRRLREDNADWLLDRPGKVNLHRLEDFASVTLNDAAVIRKSVVESFYGRKPDHSYFSGCSQGGRQGMMLAQRYPDAYDGIVASAPAINWAEILVAGYWTQFTMNQLDSYPRYCELDYITNMAIESCDDLDGVHDGIVSDVDACDIDALAMVGADVPCGEETVPLSTSAAIVANAAWRGPTTKDGVNLSAGVSVVSNLTNDFSSQCSPNGICSGLPVIYSSDWIRLAIEKDARFDLKTMTLDMYVKIFNESVEEYKSIIGTDNPDLSKFSQRGGKILSFHGLVDPMIPSTNTRRYYEAVTEMDPTVQSYYRVFEAPGLGHCWSQSGLYPSTIFDDLVAWVEKGQAPPSLLASFTDATGVKHDRVICPYPERAIYNGHGFPCSLDRLVLQQRPDL</sequence>
<organism evidence="9 10">
    <name type="scientific">Aspergillus mulundensis</name>
    <dbReference type="NCBI Taxonomy" id="1810919"/>
    <lineage>
        <taxon>Eukaryota</taxon>
        <taxon>Fungi</taxon>
        <taxon>Dikarya</taxon>
        <taxon>Ascomycota</taxon>
        <taxon>Pezizomycotina</taxon>
        <taxon>Eurotiomycetes</taxon>
        <taxon>Eurotiomycetidae</taxon>
        <taxon>Eurotiales</taxon>
        <taxon>Aspergillaceae</taxon>
        <taxon>Aspergillus</taxon>
        <taxon>Aspergillus subgen. Nidulantes</taxon>
    </lineage>
</organism>
<dbReference type="OrthoDB" id="3039123at2759"/>
<protein>
    <recommendedName>
        <fullName evidence="8">Carboxylic ester hydrolase</fullName>
        <ecNumber evidence="8">3.1.1.-</ecNumber>
    </recommendedName>
</protein>
<evidence type="ECO:0000256" key="7">
    <source>
        <dbReference type="ARBA" id="ARBA00023157"/>
    </source>
</evidence>
<evidence type="ECO:0000256" key="3">
    <source>
        <dbReference type="ARBA" id="ARBA00022723"/>
    </source>
</evidence>
<dbReference type="GO" id="GO:0046872">
    <property type="term" value="F:metal ion binding"/>
    <property type="evidence" value="ECO:0007669"/>
    <property type="project" value="UniProtKB-KW"/>
</dbReference>
<keyword evidence="3" id="KW-0479">Metal-binding</keyword>
<keyword evidence="5 8" id="KW-0378">Hydrolase</keyword>
<evidence type="ECO:0000313" key="9">
    <source>
        <dbReference type="EMBL" id="RDW93545.1"/>
    </source>
</evidence>
<dbReference type="InterPro" id="IPR011118">
    <property type="entry name" value="Tannase/feruloyl_esterase"/>
</dbReference>
<dbReference type="STRING" id="1810919.A0A3D8T4R9"/>
<keyword evidence="6" id="KW-0106">Calcium</keyword>
<evidence type="ECO:0000256" key="4">
    <source>
        <dbReference type="ARBA" id="ARBA00022729"/>
    </source>
</evidence>
<dbReference type="SUPFAM" id="SSF53474">
    <property type="entry name" value="alpha/beta-Hydrolases"/>
    <property type="match status" value="1"/>
</dbReference>
<keyword evidence="2" id="KW-0719">Serine esterase</keyword>
<dbReference type="InterPro" id="IPR029058">
    <property type="entry name" value="AB_hydrolase_fold"/>
</dbReference>
<dbReference type="PANTHER" id="PTHR33938:SF8">
    <property type="entry name" value="CARBOXYLIC ESTER HYDROLASE"/>
    <property type="match status" value="1"/>
</dbReference>
<dbReference type="GeneID" id="38111237"/>
<accession>A0A3D8T4R9</accession>
<dbReference type="EMBL" id="PVWQ01000001">
    <property type="protein sequence ID" value="RDW93545.1"/>
    <property type="molecule type" value="Genomic_DNA"/>
</dbReference>
<comment type="similarity">
    <text evidence="1 8">Belongs to the tannase family.</text>
</comment>
<reference evidence="9 10" key="1">
    <citation type="journal article" date="2018" name="IMA Fungus">
        <title>IMA Genome-F 9: Draft genome sequence of Annulohypoxylon stygium, Aspergillus mulundensis, Berkeleyomyces basicola (syn. Thielaviopsis basicola), Ceratocystis smalleyi, two Cercospora beticola strains, Coleophoma cylindrospora, Fusarium fracticaudum, Phialophora cf. hyalina, and Morchella septimelata.</title>
        <authorList>
            <person name="Wingfield B.D."/>
            <person name="Bills G.F."/>
            <person name="Dong Y."/>
            <person name="Huang W."/>
            <person name="Nel W.J."/>
            <person name="Swalarsk-Parry B.S."/>
            <person name="Vaghefi N."/>
            <person name="Wilken P.M."/>
            <person name="An Z."/>
            <person name="de Beer Z.W."/>
            <person name="De Vos L."/>
            <person name="Chen L."/>
            <person name="Duong T.A."/>
            <person name="Gao Y."/>
            <person name="Hammerbacher A."/>
            <person name="Kikkert J.R."/>
            <person name="Li Y."/>
            <person name="Li H."/>
            <person name="Li K."/>
            <person name="Li Q."/>
            <person name="Liu X."/>
            <person name="Ma X."/>
            <person name="Naidoo K."/>
            <person name="Pethybridge S.J."/>
            <person name="Sun J."/>
            <person name="Steenkamp E.T."/>
            <person name="van der Nest M.A."/>
            <person name="van Wyk S."/>
            <person name="Wingfield M.J."/>
            <person name="Xiong C."/>
            <person name="Yue Q."/>
            <person name="Zhang X."/>
        </authorList>
    </citation>
    <scope>NUCLEOTIDE SEQUENCE [LARGE SCALE GENOMIC DNA]</scope>
    <source>
        <strain evidence="9 10">DSM 5745</strain>
    </source>
</reference>